<name>A4RZB3_OSTLU</name>
<organism evidence="6 7">
    <name type="scientific">Ostreococcus lucimarinus (strain CCE9901)</name>
    <dbReference type="NCBI Taxonomy" id="436017"/>
    <lineage>
        <taxon>Eukaryota</taxon>
        <taxon>Viridiplantae</taxon>
        <taxon>Chlorophyta</taxon>
        <taxon>Mamiellophyceae</taxon>
        <taxon>Mamiellales</taxon>
        <taxon>Bathycoccaceae</taxon>
        <taxon>Ostreococcus</taxon>
    </lineage>
</organism>
<evidence type="ECO:0000256" key="2">
    <source>
        <dbReference type="ARBA" id="ARBA00022722"/>
    </source>
</evidence>
<dbReference type="PANTHER" id="PTHR10060:SF15">
    <property type="entry name" value="DEOXYRIBONUCLEASE TATDN1"/>
    <property type="match status" value="1"/>
</dbReference>
<dbReference type="KEGG" id="olu:OSTLU_5749"/>
<feature type="binding site" evidence="5">
    <location>
        <position position="153"/>
    </location>
    <ligand>
        <name>a divalent metal cation</name>
        <dbReference type="ChEBI" id="CHEBI:60240"/>
        <label>2</label>
    </ligand>
</feature>
<comment type="similarity">
    <text evidence="1">Belongs to the metallo-dependent hydrolases superfamily. TatD-type hydrolase family.</text>
</comment>
<feature type="non-terminal residue" evidence="6">
    <location>
        <position position="1"/>
    </location>
</feature>
<dbReference type="STRING" id="436017.A4RZB3"/>
<dbReference type="Gene3D" id="3.20.20.140">
    <property type="entry name" value="Metal-dependent hydrolases"/>
    <property type="match status" value="1"/>
</dbReference>
<dbReference type="PANTHER" id="PTHR10060">
    <property type="entry name" value="TATD FAMILY DEOXYRIBONUCLEASE"/>
    <property type="match status" value="1"/>
</dbReference>
<dbReference type="PROSITE" id="PS01091">
    <property type="entry name" value="TATD_3"/>
    <property type="match status" value="1"/>
</dbReference>
<dbReference type="InterPro" id="IPR032466">
    <property type="entry name" value="Metal_Hydrolase"/>
</dbReference>
<dbReference type="CDD" id="cd01310">
    <property type="entry name" value="TatD_DNAse"/>
    <property type="match status" value="1"/>
</dbReference>
<dbReference type="Proteomes" id="UP000001568">
    <property type="component" value="Chromosome 6"/>
</dbReference>
<evidence type="ECO:0000256" key="1">
    <source>
        <dbReference type="ARBA" id="ARBA00009275"/>
    </source>
</evidence>
<dbReference type="PIRSF" id="PIRSF005902">
    <property type="entry name" value="DNase_TatD"/>
    <property type="match status" value="1"/>
</dbReference>
<evidence type="ECO:0000313" key="6">
    <source>
        <dbReference type="EMBL" id="ABO96838.1"/>
    </source>
</evidence>
<dbReference type="HOGENOM" id="CLU_031506_1_0_1"/>
<dbReference type="GO" id="GO:0005829">
    <property type="term" value="C:cytosol"/>
    <property type="evidence" value="ECO:0007669"/>
    <property type="project" value="TreeGrafter"/>
</dbReference>
<feature type="binding site" evidence="5">
    <location>
        <position position="116"/>
    </location>
    <ligand>
        <name>a divalent metal cation</name>
        <dbReference type="ChEBI" id="CHEBI:60240"/>
        <label>1</label>
    </ligand>
</feature>
<dbReference type="eggNOG" id="KOG3020">
    <property type="taxonomic scope" value="Eukaryota"/>
</dbReference>
<reference evidence="6 7" key="1">
    <citation type="journal article" date="2007" name="Proc. Natl. Acad. Sci. U.S.A.">
        <title>The tiny eukaryote Ostreococcus provides genomic insights into the paradox of plankton speciation.</title>
        <authorList>
            <person name="Palenik B."/>
            <person name="Grimwood J."/>
            <person name="Aerts A."/>
            <person name="Rouze P."/>
            <person name="Salamov A."/>
            <person name="Putnam N."/>
            <person name="Dupont C."/>
            <person name="Jorgensen R."/>
            <person name="Derelle E."/>
            <person name="Rombauts S."/>
            <person name="Zhou K."/>
            <person name="Otillar R."/>
            <person name="Merchant S.S."/>
            <person name="Podell S."/>
            <person name="Gaasterland T."/>
            <person name="Napoli C."/>
            <person name="Gendler K."/>
            <person name="Manuell A."/>
            <person name="Tai V."/>
            <person name="Vallon O."/>
            <person name="Piganeau G."/>
            <person name="Jancek S."/>
            <person name="Heijde M."/>
            <person name="Jabbari K."/>
            <person name="Bowler C."/>
            <person name="Lohr M."/>
            <person name="Robbens S."/>
            <person name="Werner G."/>
            <person name="Dubchak I."/>
            <person name="Pazour G.J."/>
            <person name="Ren Q."/>
            <person name="Paulsen I."/>
            <person name="Delwiche C."/>
            <person name="Schmutz J."/>
            <person name="Rokhsar D."/>
            <person name="Van de Peer Y."/>
            <person name="Moreau H."/>
            <person name="Grigoriev I.V."/>
        </authorList>
    </citation>
    <scope>NUCLEOTIDE SEQUENCE [LARGE SCALE GENOMIC DNA]</scope>
    <source>
        <strain evidence="6 7">CCE9901</strain>
    </source>
</reference>
<gene>
    <name evidence="6" type="ORF">OSTLU_5749</name>
</gene>
<evidence type="ECO:0000313" key="7">
    <source>
        <dbReference type="Proteomes" id="UP000001568"/>
    </source>
</evidence>
<protein>
    <recommendedName>
        <fullName evidence="8">TatD related DNase</fullName>
    </recommendedName>
</protein>
<feature type="binding site" evidence="5">
    <location>
        <position position="227"/>
    </location>
    <ligand>
        <name>a divalent metal cation</name>
        <dbReference type="ChEBI" id="CHEBI:60240"/>
        <label>1</label>
    </ligand>
</feature>
<dbReference type="PROSITE" id="PS01090">
    <property type="entry name" value="TATD_2"/>
    <property type="match status" value="1"/>
</dbReference>
<feature type="non-terminal residue" evidence="6">
    <location>
        <position position="286"/>
    </location>
</feature>
<dbReference type="InterPro" id="IPR018228">
    <property type="entry name" value="DNase_TatD-rel_CS"/>
</dbReference>
<dbReference type="Gramene" id="ABO96838">
    <property type="protein sequence ID" value="ABO96838"/>
    <property type="gene ID" value="OSTLU_5749"/>
</dbReference>
<dbReference type="AlphaFoldDB" id="A4RZB3"/>
<dbReference type="InterPro" id="IPR001130">
    <property type="entry name" value="TatD-like"/>
</dbReference>
<dbReference type="GO" id="GO:0046872">
    <property type="term" value="F:metal ion binding"/>
    <property type="evidence" value="ECO:0007669"/>
    <property type="project" value="UniProtKB-KW"/>
</dbReference>
<dbReference type="EMBL" id="CP000586">
    <property type="protein sequence ID" value="ABO96838.1"/>
    <property type="molecule type" value="Genomic_DNA"/>
</dbReference>
<dbReference type="GO" id="GO:0008296">
    <property type="term" value="F:3'-5'-DNA exonuclease activity"/>
    <property type="evidence" value="ECO:0007669"/>
    <property type="project" value="TreeGrafter"/>
</dbReference>
<keyword evidence="3 5" id="KW-0479">Metal-binding</keyword>
<dbReference type="InterPro" id="IPR050891">
    <property type="entry name" value="TatD-type_Hydrolase"/>
</dbReference>
<dbReference type="GeneID" id="5002511"/>
<keyword evidence="7" id="KW-1185">Reference proteome</keyword>
<dbReference type="RefSeq" id="XP_001418545.1">
    <property type="nucleotide sequence ID" value="XM_001418508.1"/>
</dbReference>
<feature type="binding site" evidence="5">
    <location>
        <position position="178"/>
    </location>
    <ligand>
        <name>a divalent metal cation</name>
        <dbReference type="ChEBI" id="CHEBI:60240"/>
        <label>2</label>
    </ligand>
</feature>
<keyword evidence="2" id="KW-0540">Nuclease</keyword>
<sequence length="286" mass="30755">VDVGANLTDGMFRGVYRGKRAHEDDLGAVLRRAREAGVSDIIVTAGTLEEAREAVALARETREDGAAPRLYATCGVHPTRCGAFADDVDGADAHLEKLKRVALDGKASGTIVAIGEMGLDYDRLEFCDAATQKEMFEKQFALAEATSLPLFLHMRAACDDFLEIIDRNAHRFTAGVVHSFTGGAREAAAVLARENLLIGLNGCSLKTQENLDVVKTIPLDRIVLETDAPWCGIKPTHAGFAAVAPPLSWPKPVKKEKWFAGALIKDRCEPAHIVCVAQIIACAHGV</sequence>
<dbReference type="Pfam" id="PF01026">
    <property type="entry name" value="TatD_DNase"/>
    <property type="match status" value="1"/>
</dbReference>
<evidence type="ECO:0000256" key="4">
    <source>
        <dbReference type="ARBA" id="ARBA00022801"/>
    </source>
</evidence>
<proteinExistence type="inferred from homology"/>
<dbReference type="OMA" id="YGGSQKH"/>
<evidence type="ECO:0000256" key="5">
    <source>
        <dbReference type="PIRSR" id="PIRSR005902-1"/>
    </source>
</evidence>
<dbReference type="SUPFAM" id="SSF51556">
    <property type="entry name" value="Metallo-dependent hydrolases"/>
    <property type="match status" value="1"/>
</dbReference>
<evidence type="ECO:0008006" key="8">
    <source>
        <dbReference type="Google" id="ProtNLM"/>
    </source>
</evidence>
<evidence type="ECO:0000256" key="3">
    <source>
        <dbReference type="ARBA" id="ARBA00022723"/>
    </source>
</evidence>
<dbReference type="OrthoDB" id="6079689at2759"/>
<accession>A4RZB3</accession>
<keyword evidence="4" id="KW-0378">Hydrolase</keyword>